<feature type="transmembrane region" description="Helical" evidence="7">
    <location>
        <begin position="111"/>
        <end position="130"/>
    </location>
</feature>
<dbReference type="PANTHER" id="PTHR31501">
    <property type="entry name" value="CALCIUM RELEASE-ACTIVATED CALCIUM CHANNEL PROTEIN 1"/>
    <property type="match status" value="1"/>
</dbReference>
<feature type="transmembrane region" description="Helical" evidence="7">
    <location>
        <begin position="85"/>
        <end position="105"/>
    </location>
</feature>
<keyword evidence="4 7" id="KW-1133">Transmembrane helix</keyword>
<evidence type="ECO:0000313" key="8">
    <source>
        <dbReference type="EMBL" id="KAK9840442.1"/>
    </source>
</evidence>
<proteinExistence type="inferred from homology"/>
<dbReference type="Proteomes" id="UP001438707">
    <property type="component" value="Unassembled WGS sequence"/>
</dbReference>
<feature type="transmembrane region" description="Helical" evidence="7">
    <location>
        <begin position="225"/>
        <end position="244"/>
    </location>
</feature>
<keyword evidence="3 7" id="KW-0812">Transmembrane</keyword>
<evidence type="ECO:0000256" key="3">
    <source>
        <dbReference type="ARBA" id="ARBA00022692"/>
    </source>
</evidence>
<reference evidence="8 9" key="1">
    <citation type="journal article" date="2024" name="Nat. Commun.">
        <title>Phylogenomics reveals the evolutionary origins of lichenization in chlorophyte algae.</title>
        <authorList>
            <person name="Puginier C."/>
            <person name="Libourel C."/>
            <person name="Otte J."/>
            <person name="Skaloud P."/>
            <person name="Haon M."/>
            <person name="Grisel S."/>
            <person name="Petersen M."/>
            <person name="Berrin J.G."/>
            <person name="Delaux P.M."/>
            <person name="Dal Grande F."/>
            <person name="Keller J."/>
        </authorList>
    </citation>
    <scope>NUCLEOTIDE SEQUENCE [LARGE SCALE GENOMIC DNA]</scope>
    <source>
        <strain evidence="8 9">SAG 2145</strain>
    </source>
</reference>
<comment type="similarity">
    <text evidence="2">Belongs to the Orai family.</text>
</comment>
<accession>A0AAW1S3M7</accession>
<feature type="region of interest" description="Disordered" evidence="6">
    <location>
        <begin position="360"/>
        <end position="379"/>
    </location>
</feature>
<evidence type="ECO:0000256" key="4">
    <source>
        <dbReference type="ARBA" id="ARBA00022989"/>
    </source>
</evidence>
<keyword evidence="9" id="KW-1185">Reference proteome</keyword>
<evidence type="ECO:0000256" key="5">
    <source>
        <dbReference type="ARBA" id="ARBA00023136"/>
    </source>
</evidence>
<evidence type="ECO:0000256" key="2">
    <source>
        <dbReference type="ARBA" id="ARBA00008062"/>
    </source>
</evidence>
<dbReference type="Gene3D" id="1.20.140.140">
    <property type="entry name" value="Calcium release-activated calcium channel protein Orai"/>
    <property type="match status" value="1"/>
</dbReference>
<name>A0AAW1S3M7_9CHLO</name>
<comment type="subcellular location">
    <subcellularLocation>
        <location evidence="1">Membrane</location>
        <topology evidence="1">Multi-pass membrane protein</topology>
    </subcellularLocation>
</comment>
<dbReference type="EMBL" id="JALJOS010000004">
    <property type="protein sequence ID" value="KAK9840442.1"/>
    <property type="molecule type" value="Genomic_DNA"/>
</dbReference>
<dbReference type="AlphaFoldDB" id="A0AAW1S3M7"/>
<dbReference type="GO" id="GO:0016020">
    <property type="term" value="C:membrane"/>
    <property type="evidence" value="ECO:0007669"/>
    <property type="project" value="UniProtKB-SubCell"/>
</dbReference>
<gene>
    <name evidence="8" type="ORF">WJX74_009950</name>
</gene>
<dbReference type="Pfam" id="PF07856">
    <property type="entry name" value="Orai-1"/>
    <property type="match status" value="1"/>
</dbReference>
<feature type="transmembrane region" description="Helical" evidence="7">
    <location>
        <begin position="198"/>
        <end position="219"/>
    </location>
</feature>
<dbReference type="PANTHER" id="PTHR31501:SF7">
    <property type="entry name" value="CALCIUM RELEASE-ACTIVATED CALCIUM CHANNEL PROTEIN 1"/>
    <property type="match status" value="1"/>
</dbReference>
<comment type="caution">
    <text evidence="8">The sequence shown here is derived from an EMBL/GenBank/DDBJ whole genome shotgun (WGS) entry which is preliminary data.</text>
</comment>
<keyword evidence="5 7" id="KW-0472">Membrane</keyword>
<evidence type="ECO:0000256" key="6">
    <source>
        <dbReference type="SAM" id="MobiDB-lite"/>
    </source>
</evidence>
<protein>
    <submittedName>
        <fullName evidence="8">Uncharacterized protein</fullName>
    </submittedName>
</protein>
<evidence type="ECO:0000313" key="9">
    <source>
        <dbReference type="Proteomes" id="UP001438707"/>
    </source>
</evidence>
<dbReference type="InterPro" id="IPR012446">
    <property type="entry name" value="CRAC_channel"/>
</dbReference>
<sequence>MDSSAAPLRSLQSQSGQLPVGFDPFWYEGATFGHEYPSLHMEDERQWRAEDLEQRVLDNARAIWNRFTERTRYEVNERAEQLRSIGNLSALVAGFAMTSFLQFTFSNSETVKAVILGFGISTALVVALSLNSMSMCGLIQASVFKVSHSFICEQEEEAFMIEAWDFAQSFTPGKQPPQPRRSFSKFWAMRCEAEWRRAFYMFSTAVPLVLANLAFASWIKFHSLQGVAIIMSVMLGVGIMLFGVMQGHWFSYIAGPTSTRKTQRMPVLRQPAGLPFDWHLPPRFSSRLKVRGSQSWHRLLSTLDAGQGAGAQLATFEPSGLMGMLGFIGCDCQAEWVCQTCQRLSAALLWQGNHLRKSSFHERQQQQHQHVAGLSQAPL</sequence>
<evidence type="ECO:0000256" key="7">
    <source>
        <dbReference type="SAM" id="Phobius"/>
    </source>
</evidence>
<dbReference type="InterPro" id="IPR038350">
    <property type="entry name" value="Orai_sf"/>
</dbReference>
<organism evidence="8 9">
    <name type="scientific">Apatococcus lobatus</name>
    <dbReference type="NCBI Taxonomy" id="904363"/>
    <lineage>
        <taxon>Eukaryota</taxon>
        <taxon>Viridiplantae</taxon>
        <taxon>Chlorophyta</taxon>
        <taxon>core chlorophytes</taxon>
        <taxon>Trebouxiophyceae</taxon>
        <taxon>Chlorellales</taxon>
        <taxon>Chlorellaceae</taxon>
        <taxon>Apatococcus</taxon>
    </lineage>
</organism>
<evidence type="ECO:0000256" key="1">
    <source>
        <dbReference type="ARBA" id="ARBA00004141"/>
    </source>
</evidence>